<feature type="compositionally biased region" description="Polar residues" evidence="5">
    <location>
        <begin position="144"/>
        <end position="154"/>
    </location>
</feature>
<dbReference type="CDD" id="cd12148">
    <property type="entry name" value="fungal_TF_MHR"/>
    <property type="match status" value="1"/>
</dbReference>
<dbReference type="EMBL" id="MU404354">
    <property type="protein sequence ID" value="KAI1612566.1"/>
    <property type="molecule type" value="Genomic_DNA"/>
</dbReference>
<dbReference type="PANTHER" id="PTHR47785">
    <property type="entry name" value="ZN(II)2CYS6 TRANSCRIPTION FACTOR (EUROFUNG)-RELATED-RELATED"/>
    <property type="match status" value="1"/>
</dbReference>
<comment type="caution">
    <text evidence="7">The sequence shown here is derived from an EMBL/GenBank/DDBJ whole genome shotgun (WGS) entry which is preliminary data.</text>
</comment>
<dbReference type="Proteomes" id="UP001203852">
    <property type="component" value="Unassembled WGS sequence"/>
</dbReference>
<reference evidence="7" key="1">
    <citation type="journal article" date="2022" name="bioRxiv">
        <title>Deciphering the potential niche of two novel black yeast fungi from a biological soil crust based on their genomes, phenotypes, and melanin regulation.</title>
        <authorList>
            <consortium name="DOE Joint Genome Institute"/>
            <person name="Carr E.C."/>
            <person name="Barton Q."/>
            <person name="Grambo S."/>
            <person name="Sullivan M."/>
            <person name="Renfro C.M."/>
            <person name="Kuo A."/>
            <person name="Pangilinan J."/>
            <person name="Lipzen A."/>
            <person name="Keymanesh K."/>
            <person name="Savage E."/>
            <person name="Barry K."/>
            <person name="Grigoriev I.V."/>
            <person name="Riekhof W.R."/>
            <person name="Harris S.S."/>
        </authorList>
    </citation>
    <scope>NUCLEOTIDE SEQUENCE</scope>
    <source>
        <strain evidence="7">JF 03-4F</strain>
    </source>
</reference>
<dbReference type="CDD" id="cd00067">
    <property type="entry name" value="GAL4"/>
    <property type="match status" value="1"/>
</dbReference>
<proteinExistence type="predicted"/>
<sequence length="436" mass="49245">MSRTLKVGNNDFHMMSRTEQTSRKRGRSASVHSREVQPRLEHARHNNMPVSLKEGHRKASAACETCRLKKVKCNEGWPLCSYCSRHGFRCDYAKQRPLRYSMVTAVSIKDAADGESHEIPYTLLLERLVLAECRLKQLELSSRVQNHRSTTPASDWSGPDDASSPLQLWSEPGRIAAPQHSLRTLPEMGSADITSPVEKAGCSSSEALTRSYYLGRAPLACEEERPPFPDLVLQEQQASVDDVMPAVKQFHDYVGMLYPILCDSTMLKLSNAVLSQGFGENLHSCLILLLIAMTKAHEKGASVDSGLLDFQRAMQLHTRLSAKLSLDYVQTLCFSALFLLRKSRLLDFIITLHSCCTMLHILITRDQGSGINRPRNERNMIESLFWVCRNLERDVVNEIDDTLPSSNLVQYEELFSLPLPCEESVNNMPTYIRNIY</sequence>
<evidence type="ECO:0000259" key="6">
    <source>
        <dbReference type="PROSITE" id="PS50048"/>
    </source>
</evidence>
<evidence type="ECO:0000256" key="2">
    <source>
        <dbReference type="ARBA" id="ARBA00023125"/>
    </source>
</evidence>
<name>A0AAN6DU02_9EURO</name>
<dbReference type="InterPro" id="IPR036864">
    <property type="entry name" value="Zn2-C6_fun-type_DNA-bd_sf"/>
</dbReference>
<keyword evidence="1" id="KW-0805">Transcription regulation</keyword>
<evidence type="ECO:0000313" key="7">
    <source>
        <dbReference type="EMBL" id="KAI1612566.1"/>
    </source>
</evidence>
<feature type="non-terminal residue" evidence="7">
    <location>
        <position position="436"/>
    </location>
</feature>
<keyword evidence="3" id="KW-0804">Transcription</keyword>
<keyword evidence="4" id="KW-0539">Nucleus</keyword>
<dbReference type="GO" id="GO:0003677">
    <property type="term" value="F:DNA binding"/>
    <property type="evidence" value="ECO:0007669"/>
    <property type="project" value="UniProtKB-KW"/>
</dbReference>
<evidence type="ECO:0000256" key="4">
    <source>
        <dbReference type="ARBA" id="ARBA00023242"/>
    </source>
</evidence>
<dbReference type="Gene3D" id="4.10.240.10">
    <property type="entry name" value="Zn(2)-C6 fungal-type DNA-binding domain"/>
    <property type="match status" value="1"/>
</dbReference>
<feature type="domain" description="Zn(2)-C6 fungal-type" evidence="6">
    <location>
        <begin position="62"/>
        <end position="92"/>
    </location>
</feature>
<dbReference type="Pfam" id="PF00172">
    <property type="entry name" value="Zn_clus"/>
    <property type="match status" value="1"/>
</dbReference>
<dbReference type="AlphaFoldDB" id="A0AAN6DU02"/>
<feature type="region of interest" description="Disordered" evidence="5">
    <location>
        <begin position="1"/>
        <end position="46"/>
    </location>
</feature>
<evidence type="ECO:0000256" key="1">
    <source>
        <dbReference type="ARBA" id="ARBA00023015"/>
    </source>
</evidence>
<evidence type="ECO:0000256" key="5">
    <source>
        <dbReference type="SAM" id="MobiDB-lite"/>
    </source>
</evidence>
<keyword evidence="8" id="KW-1185">Reference proteome</keyword>
<organism evidence="7 8">
    <name type="scientific">Exophiala viscosa</name>
    <dbReference type="NCBI Taxonomy" id="2486360"/>
    <lineage>
        <taxon>Eukaryota</taxon>
        <taxon>Fungi</taxon>
        <taxon>Dikarya</taxon>
        <taxon>Ascomycota</taxon>
        <taxon>Pezizomycotina</taxon>
        <taxon>Eurotiomycetes</taxon>
        <taxon>Chaetothyriomycetidae</taxon>
        <taxon>Chaetothyriales</taxon>
        <taxon>Herpotrichiellaceae</taxon>
        <taxon>Exophiala</taxon>
    </lineage>
</organism>
<feature type="compositionally biased region" description="Basic and acidic residues" evidence="5">
    <location>
        <begin position="32"/>
        <end position="44"/>
    </location>
</feature>
<dbReference type="PROSITE" id="PS00463">
    <property type="entry name" value="ZN2_CY6_FUNGAL_1"/>
    <property type="match status" value="1"/>
</dbReference>
<dbReference type="SMART" id="SM00066">
    <property type="entry name" value="GAL4"/>
    <property type="match status" value="1"/>
</dbReference>
<gene>
    <name evidence="7" type="ORF">EDD36DRAFT_474717</name>
</gene>
<dbReference type="InterPro" id="IPR053181">
    <property type="entry name" value="EcdB-like_regulator"/>
</dbReference>
<dbReference type="GO" id="GO:0000981">
    <property type="term" value="F:DNA-binding transcription factor activity, RNA polymerase II-specific"/>
    <property type="evidence" value="ECO:0007669"/>
    <property type="project" value="InterPro"/>
</dbReference>
<dbReference type="InterPro" id="IPR001138">
    <property type="entry name" value="Zn2Cys6_DnaBD"/>
</dbReference>
<keyword evidence="2" id="KW-0238">DNA-binding</keyword>
<dbReference type="PANTHER" id="PTHR47785:SF4">
    <property type="entry name" value="ZN(II)2CYS6 TRANSCRIPTION FACTOR (EUROFUNG)"/>
    <property type="match status" value="1"/>
</dbReference>
<protein>
    <recommendedName>
        <fullName evidence="6">Zn(2)-C6 fungal-type domain-containing protein</fullName>
    </recommendedName>
</protein>
<accession>A0AAN6DU02</accession>
<evidence type="ECO:0000256" key="3">
    <source>
        <dbReference type="ARBA" id="ARBA00023163"/>
    </source>
</evidence>
<feature type="region of interest" description="Disordered" evidence="5">
    <location>
        <begin position="144"/>
        <end position="163"/>
    </location>
</feature>
<dbReference type="GO" id="GO:0008270">
    <property type="term" value="F:zinc ion binding"/>
    <property type="evidence" value="ECO:0007669"/>
    <property type="project" value="InterPro"/>
</dbReference>
<dbReference type="SUPFAM" id="SSF57701">
    <property type="entry name" value="Zn2/Cys6 DNA-binding domain"/>
    <property type="match status" value="1"/>
</dbReference>
<dbReference type="PROSITE" id="PS50048">
    <property type="entry name" value="ZN2_CY6_FUNGAL_2"/>
    <property type="match status" value="1"/>
</dbReference>
<evidence type="ECO:0000313" key="8">
    <source>
        <dbReference type="Proteomes" id="UP001203852"/>
    </source>
</evidence>